<dbReference type="EMBL" id="JAPWDV010000002">
    <property type="protein sequence ID" value="KAJ6218869.1"/>
    <property type="molecule type" value="Genomic_DNA"/>
</dbReference>
<keyword evidence="3" id="KW-1185">Reference proteome</keyword>
<evidence type="ECO:0000313" key="2">
    <source>
        <dbReference type="EMBL" id="KAJ6218869.1"/>
    </source>
</evidence>
<comment type="caution">
    <text evidence="2">The sequence shown here is derived from an EMBL/GenBank/DDBJ whole genome shotgun (WGS) entry which is preliminary data.</text>
</comment>
<accession>A0A9Q0M4P7</accession>
<feature type="compositionally biased region" description="Polar residues" evidence="1">
    <location>
        <begin position="104"/>
        <end position="115"/>
    </location>
</feature>
<feature type="compositionally biased region" description="Polar residues" evidence="1">
    <location>
        <begin position="81"/>
        <end position="93"/>
    </location>
</feature>
<feature type="compositionally biased region" description="Basic and acidic residues" evidence="1">
    <location>
        <begin position="94"/>
        <end position="103"/>
    </location>
</feature>
<feature type="compositionally biased region" description="Polar residues" evidence="1">
    <location>
        <begin position="28"/>
        <end position="42"/>
    </location>
</feature>
<organism evidence="2 3">
    <name type="scientific">Blomia tropicalis</name>
    <name type="common">Mite</name>
    <dbReference type="NCBI Taxonomy" id="40697"/>
    <lineage>
        <taxon>Eukaryota</taxon>
        <taxon>Metazoa</taxon>
        <taxon>Ecdysozoa</taxon>
        <taxon>Arthropoda</taxon>
        <taxon>Chelicerata</taxon>
        <taxon>Arachnida</taxon>
        <taxon>Acari</taxon>
        <taxon>Acariformes</taxon>
        <taxon>Sarcoptiformes</taxon>
        <taxon>Astigmata</taxon>
        <taxon>Glycyphagoidea</taxon>
        <taxon>Echimyopodidae</taxon>
        <taxon>Blomia</taxon>
    </lineage>
</organism>
<dbReference type="AlphaFoldDB" id="A0A9Q0M4P7"/>
<name>A0A9Q0M4P7_BLOTA</name>
<feature type="compositionally biased region" description="Basic and acidic residues" evidence="1">
    <location>
        <begin position="17"/>
        <end position="27"/>
    </location>
</feature>
<gene>
    <name evidence="2" type="ORF">RDWZM_004681</name>
</gene>
<sequence>MDNSEKQMTELKVNQKKSPDQPKRFNDSNKVQLTPKKNWSTSFDKELSSKRFSKESIYSEFTDSDEFHEMIGLFNSPKPTPTKQAESQNQHETNNIHDSDKVKLTTTIDLANSSNDDIKQGSPVSKQVGSSDSPVKKSFVSVPPTPLSSAPKIQASPTSKTPLNTIKEIESIKHKNNVELSSSESQINKALVPQNHYEVQKTEKQMLYVEQNRTNQFQYLETLYNTYEEREVFSNVDLQIEYLQIFVQNLGAEQKLVEFYYEKIKNDHGKLFDPTLWKPFVRFVSNEFWFFFYHKSKLSPFTMSQRIAYVNDEILLLSEAAYDIIYQFGIQLSEHEQQIQQSLALTHE</sequence>
<reference evidence="2" key="1">
    <citation type="submission" date="2022-12" db="EMBL/GenBank/DDBJ databases">
        <title>Genome assemblies of Blomia tropicalis.</title>
        <authorList>
            <person name="Cui Y."/>
        </authorList>
    </citation>
    <scope>NUCLEOTIDE SEQUENCE</scope>
    <source>
        <tissue evidence="2">Adult mites</tissue>
    </source>
</reference>
<feature type="region of interest" description="Disordered" evidence="1">
    <location>
        <begin position="1"/>
        <end position="45"/>
    </location>
</feature>
<feature type="compositionally biased region" description="Polar residues" evidence="1">
    <location>
        <begin position="122"/>
        <end position="133"/>
    </location>
</feature>
<evidence type="ECO:0000256" key="1">
    <source>
        <dbReference type="SAM" id="MobiDB-lite"/>
    </source>
</evidence>
<protein>
    <submittedName>
        <fullName evidence="2">Uncharacterized protein</fullName>
    </submittedName>
</protein>
<feature type="region of interest" description="Disordered" evidence="1">
    <location>
        <begin position="69"/>
        <end position="160"/>
    </location>
</feature>
<evidence type="ECO:0000313" key="3">
    <source>
        <dbReference type="Proteomes" id="UP001142055"/>
    </source>
</evidence>
<dbReference type="Proteomes" id="UP001142055">
    <property type="component" value="Chromosome 2"/>
</dbReference>
<proteinExistence type="predicted"/>